<reference evidence="2" key="1">
    <citation type="submission" date="2023-07" db="EMBL/GenBank/DDBJ databases">
        <authorList>
            <consortium name="AG Swart"/>
            <person name="Singh M."/>
            <person name="Singh A."/>
            <person name="Seah K."/>
            <person name="Emmerich C."/>
        </authorList>
    </citation>
    <scope>NUCLEOTIDE SEQUENCE</scope>
    <source>
        <strain evidence="2">DP1</strain>
    </source>
</reference>
<dbReference type="AlphaFoldDB" id="A0AAD1UFE4"/>
<keyword evidence="3" id="KW-1185">Reference proteome</keyword>
<evidence type="ECO:0000313" key="2">
    <source>
        <dbReference type="EMBL" id="CAI2367742.1"/>
    </source>
</evidence>
<dbReference type="Proteomes" id="UP001295684">
    <property type="component" value="Unassembled WGS sequence"/>
</dbReference>
<proteinExistence type="predicted"/>
<dbReference type="EMBL" id="CAMPGE010008856">
    <property type="protein sequence ID" value="CAI2367742.1"/>
    <property type="molecule type" value="Genomic_DNA"/>
</dbReference>
<accession>A0AAD1UFE4</accession>
<evidence type="ECO:0000256" key="1">
    <source>
        <dbReference type="SAM" id="MobiDB-lite"/>
    </source>
</evidence>
<sequence>MGSCCSDKKVQLYETRFDVDKKTSSNIVKKGEVSQFSQKFQEPEVEGYIHQHERQQEYLFFKSIARKEPSEFPCQVVESNIPTRENAKTKPRNMKKQDEDVSTRVDTKEKKEYQESEPIIEEFDLSNSNEESIQPVHGQNNVKQHKLKGDKVGEKVEVKRKNKKSQFKSRNGSKEQFGIKPKSRNNMISRHQTDPGSDDIFKARQKGQFDSRMLSPFRMNNTSIQDTSPTPIRTNNDQYCLPSKVTFIPY</sequence>
<feature type="compositionally biased region" description="Basic and acidic residues" evidence="1">
    <location>
        <begin position="95"/>
        <end position="114"/>
    </location>
</feature>
<organism evidence="2 3">
    <name type="scientific">Euplotes crassus</name>
    <dbReference type="NCBI Taxonomy" id="5936"/>
    <lineage>
        <taxon>Eukaryota</taxon>
        <taxon>Sar</taxon>
        <taxon>Alveolata</taxon>
        <taxon>Ciliophora</taxon>
        <taxon>Intramacronucleata</taxon>
        <taxon>Spirotrichea</taxon>
        <taxon>Hypotrichia</taxon>
        <taxon>Euplotida</taxon>
        <taxon>Euplotidae</taxon>
        <taxon>Moneuplotes</taxon>
    </lineage>
</organism>
<gene>
    <name evidence="2" type="ORF">ECRASSUSDP1_LOCUS9030</name>
</gene>
<protein>
    <submittedName>
        <fullName evidence="2">Uncharacterized protein</fullName>
    </submittedName>
</protein>
<feature type="region of interest" description="Disordered" evidence="1">
    <location>
        <begin position="82"/>
        <end position="199"/>
    </location>
</feature>
<comment type="caution">
    <text evidence="2">The sequence shown here is derived from an EMBL/GenBank/DDBJ whole genome shotgun (WGS) entry which is preliminary data.</text>
</comment>
<feature type="compositionally biased region" description="Basic and acidic residues" evidence="1">
    <location>
        <begin position="147"/>
        <end position="159"/>
    </location>
</feature>
<evidence type="ECO:0000313" key="3">
    <source>
        <dbReference type="Proteomes" id="UP001295684"/>
    </source>
</evidence>
<feature type="compositionally biased region" description="Polar residues" evidence="1">
    <location>
        <begin position="125"/>
        <end position="142"/>
    </location>
</feature>
<name>A0AAD1UFE4_EUPCR</name>